<accession>A0A5C8PT16</accession>
<evidence type="ECO:0000256" key="2">
    <source>
        <dbReference type="ARBA" id="ARBA00010742"/>
    </source>
</evidence>
<evidence type="ECO:0000313" key="6">
    <source>
        <dbReference type="EMBL" id="TXL78852.1"/>
    </source>
</evidence>
<organism evidence="6 7">
    <name type="scientific">Vineibacter terrae</name>
    <dbReference type="NCBI Taxonomy" id="2586908"/>
    <lineage>
        <taxon>Bacteria</taxon>
        <taxon>Pseudomonadati</taxon>
        <taxon>Pseudomonadota</taxon>
        <taxon>Alphaproteobacteria</taxon>
        <taxon>Hyphomicrobiales</taxon>
        <taxon>Vineibacter</taxon>
    </lineage>
</organism>
<protein>
    <submittedName>
        <fullName evidence="6">ABC transporter substrate-binding protein</fullName>
    </submittedName>
</protein>
<feature type="signal peptide" evidence="4">
    <location>
        <begin position="1"/>
        <end position="23"/>
    </location>
</feature>
<dbReference type="GO" id="GO:0042918">
    <property type="term" value="P:alkanesulfonate transmembrane transport"/>
    <property type="evidence" value="ECO:0007669"/>
    <property type="project" value="TreeGrafter"/>
</dbReference>
<gene>
    <name evidence="6" type="ORF">FHP25_07630</name>
</gene>
<dbReference type="Gene3D" id="3.40.190.10">
    <property type="entry name" value="Periplasmic binding protein-like II"/>
    <property type="match status" value="2"/>
</dbReference>
<feature type="chain" id="PRO_5022938139" evidence="4">
    <location>
        <begin position="24"/>
        <end position="341"/>
    </location>
</feature>
<dbReference type="PANTHER" id="PTHR30024">
    <property type="entry name" value="ALIPHATIC SULFONATES-BINDING PROTEIN-RELATED"/>
    <property type="match status" value="1"/>
</dbReference>
<comment type="subcellular location">
    <subcellularLocation>
        <location evidence="1">Periplasm</location>
    </subcellularLocation>
</comment>
<keyword evidence="7" id="KW-1185">Reference proteome</keyword>
<evidence type="ECO:0000313" key="7">
    <source>
        <dbReference type="Proteomes" id="UP000321638"/>
    </source>
</evidence>
<dbReference type="EMBL" id="VDUZ01000006">
    <property type="protein sequence ID" value="TXL78852.1"/>
    <property type="molecule type" value="Genomic_DNA"/>
</dbReference>
<dbReference type="Pfam" id="PF09084">
    <property type="entry name" value="NMT1"/>
    <property type="match status" value="1"/>
</dbReference>
<dbReference type="GO" id="GO:0042597">
    <property type="term" value="C:periplasmic space"/>
    <property type="evidence" value="ECO:0007669"/>
    <property type="project" value="UniProtKB-SubCell"/>
</dbReference>
<dbReference type="AlphaFoldDB" id="A0A5C8PT16"/>
<dbReference type="PANTHER" id="PTHR30024:SF47">
    <property type="entry name" value="TAURINE-BINDING PERIPLASMIC PROTEIN"/>
    <property type="match status" value="1"/>
</dbReference>
<comment type="similarity">
    <text evidence="2">Belongs to the bacterial solute-binding protein SsuA/TauA family.</text>
</comment>
<proteinExistence type="inferred from homology"/>
<evidence type="ECO:0000256" key="4">
    <source>
        <dbReference type="SAM" id="SignalP"/>
    </source>
</evidence>
<evidence type="ECO:0000256" key="3">
    <source>
        <dbReference type="ARBA" id="ARBA00022729"/>
    </source>
</evidence>
<evidence type="ECO:0000256" key="1">
    <source>
        <dbReference type="ARBA" id="ARBA00004418"/>
    </source>
</evidence>
<dbReference type="OrthoDB" id="9815602at2"/>
<dbReference type="RefSeq" id="WP_147846325.1">
    <property type="nucleotide sequence ID" value="NZ_VDUZ01000006.1"/>
</dbReference>
<comment type="caution">
    <text evidence="6">The sequence shown here is derived from an EMBL/GenBank/DDBJ whole genome shotgun (WGS) entry which is preliminary data.</text>
</comment>
<sequence length="341" mass="36825">MHNRFIAILAALVTLSVAIAASAQEKVSIAALRFVSSAPIFIAMEKGYFKDQGLEVEFKFFDAAQPIAVAVAAGDADLGITGLTGGFFNLAGKGAIKIIAAQSREEPGYDFVAYVAGKKAFDAGFTDPGKFPGKTIAITQTGSTFHYMLGMLAEKRGFKLTEVTLKPLQSIANVTAALKGEQVDGALLPANNAYAAEKDGFGKIIGWVHQETPWQLGALFAGSRMIEQRRAVVEKFVAAYVKACADYAEAFLQRDAAGKRVFGDKADALIPIIQKYVEPKPSVDQVKASASYIDPQGRLLVKNIYDQVTWYQAQGMVARDVDAAKFLDLSFVKDHLDLPKR</sequence>
<reference evidence="6 7" key="1">
    <citation type="submission" date="2019-06" db="EMBL/GenBank/DDBJ databases">
        <title>New taxonomy in bacterial strain CC-CFT640, isolated from vineyard.</title>
        <authorList>
            <person name="Lin S.-Y."/>
            <person name="Tsai C.-F."/>
            <person name="Young C.-C."/>
        </authorList>
    </citation>
    <scope>NUCLEOTIDE SEQUENCE [LARGE SCALE GENOMIC DNA]</scope>
    <source>
        <strain evidence="6 7">CC-CFT640</strain>
    </source>
</reference>
<keyword evidence="3 4" id="KW-0732">Signal</keyword>
<dbReference type="Proteomes" id="UP000321638">
    <property type="component" value="Unassembled WGS sequence"/>
</dbReference>
<evidence type="ECO:0000259" key="5">
    <source>
        <dbReference type="Pfam" id="PF09084"/>
    </source>
</evidence>
<dbReference type="SUPFAM" id="SSF53850">
    <property type="entry name" value="Periplasmic binding protein-like II"/>
    <property type="match status" value="1"/>
</dbReference>
<dbReference type="InterPro" id="IPR015168">
    <property type="entry name" value="SsuA/THI5"/>
</dbReference>
<feature type="domain" description="SsuA/THI5-like" evidence="5">
    <location>
        <begin position="37"/>
        <end position="247"/>
    </location>
</feature>
<name>A0A5C8PT16_9HYPH</name>